<proteinExistence type="predicted"/>
<evidence type="ECO:0000256" key="2">
    <source>
        <dbReference type="SAM" id="Phobius"/>
    </source>
</evidence>
<feature type="chain" id="PRO_5015621789" evidence="3">
    <location>
        <begin position="32"/>
        <end position="435"/>
    </location>
</feature>
<feature type="compositionally biased region" description="Low complexity" evidence="1">
    <location>
        <begin position="222"/>
        <end position="242"/>
    </location>
</feature>
<name>A0A2S5B1A4_9BASI</name>
<evidence type="ECO:0000313" key="4">
    <source>
        <dbReference type="EMBL" id="POY70525.1"/>
    </source>
</evidence>
<feature type="compositionally biased region" description="Basic and acidic residues" evidence="1">
    <location>
        <begin position="143"/>
        <end position="154"/>
    </location>
</feature>
<evidence type="ECO:0000313" key="5">
    <source>
        <dbReference type="Proteomes" id="UP000237144"/>
    </source>
</evidence>
<keyword evidence="2" id="KW-0472">Membrane</keyword>
<feature type="compositionally biased region" description="Basic residues" evidence="1">
    <location>
        <begin position="341"/>
        <end position="351"/>
    </location>
</feature>
<accession>A0A2S5B1A4</accession>
<dbReference type="EMBL" id="PJQD01000115">
    <property type="protein sequence ID" value="POY70525.1"/>
    <property type="molecule type" value="Genomic_DNA"/>
</dbReference>
<keyword evidence="5" id="KW-1185">Reference proteome</keyword>
<dbReference type="AlphaFoldDB" id="A0A2S5B1A4"/>
<feature type="compositionally biased region" description="Basic and acidic residues" evidence="1">
    <location>
        <begin position="425"/>
        <end position="435"/>
    </location>
</feature>
<feature type="region of interest" description="Disordered" evidence="1">
    <location>
        <begin position="121"/>
        <end position="298"/>
    </location>
</feature>
<dbReference type="OrthoDB" id="2530179at2759"/>
<reference evidence="4 5" key="1">
    <citation type="journal article" date="2018" name="Front. Microbiol.">
        <title>Prospects for Fungal Bioremediation of Acidic Radioactive Waste Sites: Characterization and Genome Sequence of Rhodotorula taiwanensis MD1149.</title>
        <authorList>
            <person name="Tkavc R."/>
            <person name="Matrosova V.Y."/>
            <person name="Grichenko O.E."/>
            <person name="Gostincar C."/>
            <person name="Volpe R.P."/>
            <person name="Klimenkova P."/>
            <person name="Gaidamakova E.K."/>
            <person name="Zhou C.E."/>
            <person name="Stewart B.J."/>
            <person name="Lyman M.G."/>
            <person name="Malfatti S.A."/>
            <person name="Rubinfeld B."/>
            <person name="Courtot M."/>
            <person name="Singh J."/>
            <person name="Dalgard C.L."/>
            <person name="Hamilton T."/>
            <person name="Frey K.G."/>
            <person name="Gunde-Cimerman N."/>
            <person name="Dugan L."/>
            <person name="Daly M.J."/>
        </authorList>
    </citation>
    <scope>NUCLEOTIDE SEQUENCE [LARGE SCALE GENOMIC DNA]</scope>
    <source>
        <strain evidence="4 5">MD1149</strain>
    </source>
</reference>
<evidence type="ECO:0000256" key="1">
    <source>
        <dbReference type="SAM" id="MobiDB-lite"/>
    </source>
</evidence>
<feature type="compositionally biased region" description="Basic residues" evidence="1">
    <location>
        <begin position="397"/>
        <end position="407"/>
    </location>
</feature>
<feature type="compositionally biased region" description="Low complexity" evidence="1">
    <location>
        <begin position="252"/>
        <end position="298"/>
    </location>
</feature>
<keyword evidence="2" id="KW-1133">Transmembrane helix</keyword>
<keyword evidence="2" id="KW-0812">Transmembrane</keyword>
<gene>
    <name evidence="4" type="ORF">BMF94_6439</name>
</gene>
<sequence length="435" mass="44586">MLSIRRFARRDPRRAFLAGFALMAFFAQAVAAVDSTISITTQQRIQVGDAVKFQQGGKPPYTLKVLLNNSVVAQNEGWTGTSVQWRATPEQLPAGTEIKIRITDSRGEMVLSDATKVMAAGASGSDNADGGKDRQSQQQHQAQHTDGEGERDGAVRSGNAQHMDDPTGSGAHGDEGEDDLEALPAVPPRGPGNDIGGERSSEGLDSGSSSMMTGIDHAGAVAMPTAAEAMSSPSAPAGSSVSQDSASGALPTSNAALSGSSSTATTSTPATSASDASAAAASSSAVSDSTDSSESGASNKTLYIGIGVVVVLLAGAGLAFFFWRRNKQQSDEEEEAQEKKATRKRKGKGKASSRGGTAGGAATDSQGDDEEKLVGGSDAGHDAYGSEGSDEEAPRTSSKKGSARRSGRSSQVYHDDDGASEGLESDDRAPPRRSK</sequence>
<evidence type="ECO:0000256" key="3">
    <source>
        <dbReference type="SAM" id="SignalP"/>
    </source>
</evidence>
<feature type="region of interest" description="Disordered" evidence="1">
    <location>
        <begin position="326"/>
        <end position="435"/>
    </location>
</feature>
<feature type="transmembrane region" description="Helical" evidence="2">
    <location>
        <begin position="302"/>
        <end position="323"/>
    </location>
</feature>
<keyword evidence="3" id="KW-0732">Signal</keyword>
<organism evidence="4 5">
    <name type="scientific">Rhodotorula taiwanensis</name>
    <dbReference type="NCBI Taxonomy" id="741276"/>
    <lineage>
        <taxon>Eukaryota</taxon>
        <taxon>Fungi</taxon>
        <taxon>Dikarya</taxon>
        <taxon>Basidiomycota</taxon>
        <taxon>Pucciniomycotina</taxon>
        <taxon>Microbotryomycetes</taxon>
        <taxon>Sporidiobolales</taxon>
        <taxon>Sporidiobolaceae</taxon>
        <taxon>Rhodotorula</taxon>
    </lineage>
</organism>
<feature type="compositionally biased region" description="Low complexity" evidence="1">
    <location>
        <begin position="352"/>
        <end position="363"/>
    </location>
</feature>
<protein>
    <submittedName>
        <fullName evidence="4">Uncharacterized protein</fullName>
    </submittedName>
</protein>
<dbReference type="Proteomes" id="UP000237144">
    <property type="component" value="Unassembled WGS sequence"/>
</dbReference>
<feature type="signal peptide" evidence="3">
    <location>
        <begin position="1"/>
        <end position="31"/>
    </location>
</feature>
<comment type="caution">
    <text evidence="4">The sequence shown here is derived from an EMBL/GenBank/DDBJ whole genome shotgun (WGS) entry which is preliminary data.</text>
</comment>